<dbReference type="BRENDA" id="4.5.1.3">
    <property type="organism ID" value="3296"/>
</dbReference>
<evidence type="ECO:0008006" key="2">
    <source>
        <dbReference type="Google" id="ProtNLM"/>
    </source>
</evidence>
<organism evidence="1">
    <name type="scientific">Methylorubrum extorquens (strain DSM 6343 / CIP 106787 / DM4)</name>
    <name type="common">Methylobacterium extorquens</name>
    <dbReference type="NCBI Taxonomy" id="661410"/>
    <lineage>
        <taxon>Bacteria</taxon>
        <taxon>Pseudomonadati</taxon>
        <taxon>Pseudomonadota</taxon>
        <taxon>Alphaproteobacteria</taxon>
        <taxon>Hyphomicrobiales</taxon>
        <taxon>Methylobacteriaceae</taxon>
        <taxon>Methylorubrum</taxon>
    </lineage>
</organism>
<dbReference type="InterPro" id="IPR044053">
    <property type="entry name" value="AsaB-like"/>
</dbReference>
<dbReference type="NCBIfam" id="NF041278">
    <property type="entry name" value="CmcJ_NvfI_EfuI"/>
    <property type="match status" value="1"/>
</dbReference>
<sequence>MSVRSVHRIPSMTGQCQSFDNRTMSMLESPTHGRLTYLAKSVESSLYRNGKVFARRDRDGNDGAHHGAVMEHRDVVINDARQRNLDQSWRQFNVRGFELLHRPLQRPELQFFDNRQVVREYYPECAEIVRQATNAAQVFAFDHNVRLAENMGGAKRIAGGQQVQKPIHVVHGDYTLTSAPQRLRDLASPPGVNDTLRAVLGQGESLLTPEIVSRTLDEGKRFALINVWRSIGLSPVMSDPLALCDGQNVEPNDLVVFEIHYHDRIGENYFAKFGQHHEWWYYPLMTRDEVILIKTWDSAGGLAQSNGRHADSYGVDGNAPCTFSFHSGFSDSNTPADAPERQSIEVRCVALFD</sequence>
<dbReference type="EMBL" id="M32346">
    <property type="protein sequence ID" value="AAB68955.1"/>
    <property type="molecule type" value="Genomic_DNA"/>
</dbReference>
<reference evidence="1" key="2">
    <citation type="journal article" date="1991" name="J. Bacteriol.">
        <title>Identification of dcmR, the regulatory gene governing expression of dichloromethane dehalogenase in Methylobacterium sp. strain DM4.</title>
        <authorList>
            <person name="La Roche S.D."/>
            <person name="Leisinger T."/>
        </authorList>
    </citation>
    <scope>NUCLEOTIDE SEQUENCE</scope>
    <source>
        <strain evidence="1">DM4</strain>
    </source>
</reference>
<protein>
    <recommendedName>
        <fullName evidence="2">Methyltransferase</fullName>
    </recommendedName>
</protein>
<dbReference type="HOGENOM" id="CLU_042688_2_0_5"/>
<name>Q50402_METED</name>
<evidence type="ECO:0000313" key="1">
    <source>
        <dbReference type="EMBL" id="AAB68955.1"/>
    </source>
</evidence>
<dbReference type="PANTHER" id="PTHR34598">
    <property type="entry name" value="BLL6449 PROTEIN"/>
    <property type="match status" value="1"/>
</dbReference>
<dbReference type="GO" id="GO:0016491">
    <property type="term" value="F:oxidoreductase activity"/>
    <property type="evidence" value="ECO:0007669"/>
    <property type="project" value="InterPro"/>
</dbReference>
<proteinExistence type="predicted"/>
<dbReference type="AlphaFoldDB" id="Q50402"/>
<dbReference type="PANTHER" id="PTHR34598:SF3">
    <property type="entry name" value="OXIDOREDUCTASE AN1597"/>
    <property type="match status" value="1"/>
</dbReference>
<reference evidence="1" key="1">
    <citation type="journal article" date="1990" name="J. Bacteriol.">
        <title>Sequence analysis and expression of the bacterial dichloromethane dehalogenase structural gene, a member of the glutathione S-transferase supergene family.</title>
        <authorList>
            <person name="la Roche S.D."/>
            <person name="Leisinger T."/>
        </authorList>
    </citation>
    <scope>NUCLEOTIDE SEQUENCE OF 1-105</scope>
    <source>
        <strain evidence="1">DM4</strain>
    </source>
</reference>
<reference evidence="1" key="3">
    <citation type="journal article" date="1997" name="Microbiology">
        <title>Association of newly discovered IS elements with the dichloromethane utilization genes of methylotrophic bacteria.</title>
        <authorList>
            <person name="Schmid-Appert M."/>
            <person name="Zoller K."/>
            <person name="Traber H."/>
            <person name="Vuilleumier S."/>
            <person name="Leisinger T."/>
        </authorList>
    </citation>
    <scope>NUCLEOTIDE SEQUENCE OF 106-353</scope>
    <source>
        <strain evidence="1">DM4</strain>
    </source>
</reference>
<accession>Q50402</accession>